<dbReference type="EMBL" id="JAOVZV010000021">
    <property type="protein sequence ID" value="MCX8534176.1"/>
    <property type="molecule type" value="Genomic_DNA"/>
</dbReference>
<name>A0ABT3Y7N0_9FLAO</name>
<proteinExistence type="inferred from homology"/>
<evidence type="ECO:0000313" key="3">
    <source>
        <dbReference type="EMBL" id="MCX8534176.1"/>
    </source>
</evidence>
<keyword evidence="4" id="KW-1185">Reference proteome</keyword>
<dbReference type="InterPro" id="IPR010886">
    <property type="entry name" value="Hc1"/>
</dbReference>
<evidence type="ECO:0000256" key="1">
    <source>
        <dbReference type="ARBA" id="ARBA00002333"/>
    </source>
</evidence>
<reference evidence="3" key="1">
    <citation type="submission" date="2022-10" db="EMBL/GenBank/DDBJ databases">
        <title>Chryseobacterium sp. nov., a novel bacterial species.</title>
        <authorList>
            <person name="Cao Y."/>
        </authorList>
    </citation>
    <scope>NUCLEOTIDE SEQUENCE</scope>
    <source>
        <strain evidence="3">KC 927</strain>
    </source>
</reference>
<protein>
    <submittedName>
        <fullName evidence="3">Histone H1</fullName>
    </submittedName>
</protein>
<organism evidence="3 4">
    <name type="scientific">Chryseobacterium luquanense</name>
    <dbReference type="NCBI Taxonomy" id="2983766"/>
    <lineage>
        <taxon>Bacteria</taxon>
        <taxon>Pseudomonadati</taxon>
        <taxon>Bacteroidota</taxon>
        <taxon>Flavobacteriia</taxon>
        <taxon>Flavobacteriales</taxon>
        <taxon>Weeksellaceae</taxon>
        <taxon>Chryseobacterium group</taxon>
        <taxon>Chryseobacterium</taxon>
    </lineage>
</organism>
<gene>
    <name evidence="3" type="ORF">OEA66_17645</name>
</gene>
<evidence type="ECO:0000256" key="2">
    <source>
        <dbReference type="ARBA" id="ARBA00008424"/>
    </source>
</evidence>
<dbReference type="Proteomes" id="UP001070176">
    <property type="component" value="Unassembled WGS sequence"/>
</dbReference>
<comment type="function">
    <text evidence="1">Might have a role analogous to that of eukaryotic histone proteins.</text>
</comment>
<comment type="similarity">
    <text evidence="2">Belongs to the histone H1/H5 family. HCT subfamily.</text>
</comment>
<sequence>MKELIEKINAEFDAFSTEANQQSEKGNKAVGTRARKSALELNKFFKDFEKFL</sequence>
<accession>A0ABT3Y7N0</accession>
<comment type="caution">
    <text evidence="3">The sequence shown here is derived from an EMBL/GenBank/DDBJ whole genome shotgun (WGS) entry which is preliminary data.</text>
</comment>
<dbReference type="Pfam" id="PF07432">
    <property type="entry name" value="Hc1"/>
    <property type="match status" value="1"/>
</dbReference>
<evidence type="ECO:0000313" key="4">
    <source>
        <dbReference type="Proteomes" id="UP001070176"/>
    </source>
</evidence>
<dbReference type="RefSeq" id="WP_267282630.1">
    <property type="nucleotide sequence ID" value="NZ_JAOVZV010000021.1"/>
</dbReference>